<accession>A0AAD1W7Y7</accession>
<reference evidence="1" key="1">
    <citation type="submission" date="2022-03" db="EMBL/GenBank/DDBJ databases">
        <authorList>
            <person name="Alioto T."/>
            <person name="Alioto T."/>
            <person name="Gomez Garrido J."/>
        </authorList>
    </citation>
    <scope>NUCLEOTIDE SEQUENCE</scope>
</reference>
<dbReference type="EMBL" id="OW240916">
    <property type="protein sequence ID" value="CAH2292074.1"/>
    <property type="molecule type" value="Genomic_DNA"/>
</dbReference>
<sequence length="182" mass="20868">MAAAACTRDTLGEAPDIVQWLNALFEAFWRRLCDKVFPSAPMVANTPSRPLRSPQRHRACRRRGMLTRRTTRKVLGKAALNTHKASTWRVRKEAVQRRQQLMRRKRPHQRRIVKPAVCRQAPMPQNTSSNIWVVQQDGVMGGQQLQTQNPQLTPSPVRKQAQEKWDCKFPIIGIGYVEPLVA</sequence>
<gene>
    <name evidence="1" type="ORF">PECUL_23A060067</name>
</gene>
<organism evidence="1 2">
    <name type="scientific">Pelobates cultripes</name>
    <name type="common">Western spadefoot toad</name>
    <dbReference type="NCBI Taxonomy" id="61616"/>
    <lineage>
        <taxon>Eukaryota</taxon>
        <taxon>Metazoa</taxon>
        <taxon>Chordata</taxon>
        <taxon>Craniata</taxon>
        <taxon>Vertebrata</taxon>
        <taxon>Euteleostomi</taxon>
        <taxon>Amphibia</taxon>
        <taxon>Batrachia</taxon>
        <taxon>Anura</taxon>
        <taxon>Pelobatoidea</taxon>
        <taxon>Pelobatidae</taxon>
        <taxon>Pelobates</taxon>
    </lineage>
</organism>
<evidence type="ECO:0000313" key="2">
    <source>
        <dbReference type="Proteomes" id="UP001295444"/>
    </source>
</evidence>
<dbReference type="Proteomes" id="UP001295444">
    <property type="component" value="Chromosome 05"/>
</dbReference>
<name>A0AAD1W7Y7_PELCU</name>
<evidence type="ECO:0000313" key="1">
    <source>
        <dbReference type="EMBL" id="CAH2292074.1"/>
    </source>
</evidence>
<proteinExistence type="predicted"/>
<keyword evidence="2" id="KW-1185">Reference proteome</keyword>
<protein>
    <submittedName>
        <fullName evidence="1">Uncharacterized protein</fullName>
    </submittedName>
</protein>
<dbReference type="AlphaFoldDB" id="A0AAD1W7Y7"/>